<name>A0A2U8QWH5_9FLAO</name>
<dbReference type="EMBL" id="CP029463">
    <property type="protein sequence ID" value="AWM14236.1"/>
    <property type="molecule type" value="Genomic_DNA"/>
</dbReference>
<evidence type="ECO:0008006" key="4">
    <source>
        <dbReference type="Google" id="ProtNLM"/>
    </source>
</evidence>
<dbReference type="RefSeq" id="WP_109569596.1">
    <property type="nucleotide sequence ID" value="NZ_CP029463.1"/>
</dbReference>
<reference evidence="2 3" key="1">
    <citation type="submission" date="2018-05" db="EMBL/GenBank/DDBJ databases">
        <title>Flavobacterium sp. MEBiC07310.</title>
        <authorList>
            <person name="Baek K."/>
        </authorList>
    </citation>
    <scope>NUCLEOTIDE SEQUENCE [LARGE SCALE GENOMIC DNA]</scope>
    <source>
        <strain evidence="2 3">MEBiC07310</strain>
    </source>
</reference>
<accession>A0A2U8QWH5</accession>
<sequence length="320" mass="37797">MKKYITLLCIGFSFLSYAQQPDVNYKDLGFTRKIKKVESFSYAMEDKSVTDKSSDSYEFDENGNIIHHEYHVFGKYASATSENSTYDNGLLVKREILVKNRPGFNAILTYQYDKKNNLIKKTYQSSQYKNDFLFSYDKSNKLAEIKGIYANNYSVEKFYYEKEKLLKSVTQFFSKDTVQSETIKLYIDEKPALEYYSNDTFLKAYLEDDNEFIMLQMNYPEPIQNMNGIESEIKYEELSNGQLKENFFNDRNEIYRKIDVREVLKQNQNNDWIAKAGVDNRYNKYTYYVFRKITYADGSISGSTEFNIFLVNELKSKLND</sequence>
<keyword evidence="1" id="KW-0732">Signal</keyword>
<gene>
    <name evidence="2" type="ORF">DI487_10480</name>
</gene>
<dbReference type="Gene3D" id="2.180.10.10">
    <property type="entry name" value="RHS repeat-associated core"/>
    <property type="match status" value="1"/>
</dbReference>
<proteinExistence type="predicted"/>
<dbReference type="Proteomes" id="UP000245429">
    <property type="component" value="Chromosome"/>
</dbReference>
<organism evidence="2 3">
    <name type="scientific">Flavobacterium sediminis</name>
    <dbReference type="NCBI Taxonomy" id="2201181"/>
    <lineage>
        <taxon>Bacteria</taxon>
        <taxon>Pseudomonadati</taxon>
        <taxon>Bacteroidota</taxon>
        <taxon>Flavobacteriia</taxon>
        <taxon>Flavobacteriales</taxon>
        <taxon>Flavobacteriaceae</taxon>
        <taxon>Flavobacterium</taxon>
    </lineage>
</organism>
<feature type="signal peptide" evidence="1">
    <location>
        <begin position="1"/>
        <end position="18"/>
    </location>
</feature>
<evidence type="ECO:0000256" key="1">
    <source>
        <dbReference type="SAM" id="SignalP"/>
    </source>
</evidence>
<dbReference type="OrthoDB" id="1314863at2"/>
<dbReference type="AlphaFoldDB" id="A0A2U8QWH5"/>
<evidence type="ECO:0000313" key="3">
    <source>
        <dbReference type="Proteomes" id="UP000245429"/>
    </source>
</evidence>
<keyword evidence="3" id="KW-1185">Reference proteome</keyword>
<feature type="chain" id="PRO_5016091245" description="DUF4595 domain-containing protein" evidence="1">
    <location>
        <begin position="19"/>
        <end position="320"/>
    </location>
</feature>
<evidence type="ECO:0000313" key="2">
    <source>
        <dbReference type="EMBL" id="AWM14236.1"/>
    </source>
</evidence>
<dbReference type="KEGG" id="fse:DI487_10480"/>
<protein>
    <recommendedName>
        <fullName evidence="4">DUF4595 domain-containing protein</fullName>
    </recommendedName>
</protein>